<sequence length="121" mass="13823">MSQLIVYHYPKCGTCRSAVKWLKEQGHELELRHIVEQTPGADELSSLAEASGLELKKFFNTSGEVYKRENLKEKLPSLDDREKLELLAGNGMLIKRPIVVSEDKVTVGFKEEDYRKAWGNE</sequence>
<comment type="caution">
    <text evidence="2">The sequence shown here is derived from an EMBL/GenBank/DDBJ whole genome shotgun (WGS) entry which is preliminary data.</text>
</comment>
<gene>
    <name evidence="2" type="ORF">G5B47_11195</name>
</gene>
<evidence type="ECO:0000313" key="3">
    <source>
        <dbReference type="Proteomes" id="UP000480151"/>
    </source>
</evidence>
<dbReference type="AlphaFoldDB" id="A0A6M1PHQ8"/>
<evidence type="ECO:0000256" key="1">
    <source>
        <dbReference type="PROSITE-ProRule" id="PRU01282"/>
    </source>
</evidence>
<dbReference type="InterPro" id="IPR036249">
    <property type="entry name" value="Thioredoxin-like_sf"/>
</dbReference>
<keyword evidence="3" id="KW-1185">Reference proteome</keyword>
<dbReference type="CDD" id="cd03036">
    <property type="entry name" value="ArsC_like"/>
    <property type="match status" value="1"/>
</dbReference>
<dbReference type="NCBIfam" id="TIGR01617">
    <property type="entry name" value="arsC_related"/>
    <property type="match status" value="1"/>
</dbReference>
<name>A0A6M1PHQ8_9BACL</name>
<dbReference type="PANTHER" id="PTHR30041">
    <property type="entry name" value="ARSENATE REDUCTASE"/>
    <property type="match status" value="1"/>
</dbReference>
<dbReference type="PROSITE" id="PS51353">
    <property type="entry name" value="ARSC"/>
    <property type="match status" value="1"/>
</dbReference>
<accession>A0A6M1PHQ8</accession>
<dbReference type="PANTHER" id="PTHR30041:SF8">
    <property type="entry name" value="PROTEIN YFFB"/>
    <property type="match status" value="1"/>
</dbReference>
<comment type="similarity">
    <text evidence="1">Belongs to the ArsC family.</text>
</comment>
<evidence type="ECO:0000313" key="2">
    <source>
        <dbReference type="EMBL" id="NGM82979.1"/>
    </source>
</evidence>
<dbReference type="InterPro" id="IPR006660">
    <property type="entry name" value="Arsenate_reductase-like"/>
</dbReference>
<dbReference type="Proteomes" id="UP000480151">
    <property type="component" value="Unassembled WGS sequence"/>
</dbReference>
<dbReference type="RefSeq" id="WP_165097905.1">
    <property type="nucleotide sequence ID" value="NZ_JAAKGU010000004.1"/>
</dbReference>
<dbReference type="Gene3D" id="3.40.30.10">
    <property type="entry name" value="Glutaredoxin"/>
    <property type="match status" value="1"/>
</dbReference>
<reference evidence="2 3" key="1">
    <citation type="submission" date="2020-02" db="EMBL/GenBank/DDBJ databases">
        <authorList>
            <person name="Gao J."/>
            <person name="Sun J."/>
        </authorList>
    </citation>
    <scope>NUCLEOTIDE SEQUENCE [LARGE SCALE GENOMIC DNA]</scope>
    <source>
        <strain evidence="2 3">7124</strain>
    </source>
</reference>
<organism evidence="2 3">
    <name type="scientific">Paenibacillus apii</name>
    <dbReference type="NCBI Taxonomy" id="1850370"/>
    <lineage>
        <taxon>Bacteria</taxon>
        <taxon>Bacillati</taxon>
        <taxon>Bacillota</taxon>
        <taxon>Bacilli</taxon>
        <taxon>Bacillales</taxon>
        <taxon>Paenibacillaceae</taxon>
        <taxon>Paenibacillus</taxon>
    </lineage>
</organism>
<protein>
    <submittedName>
        <fullName evidence="2">Arsenate reductase family protein</fullName>
    </submittedName>
</protein>
<proteinExistence type="inferred from homology"/>
<dbReference type="EMBL" id="JAAKGU010000004">
    <property type="protein sequence ID" value="NGM82979.1"/>
    <property type="molecule type" value="Genomic_DNA"/>
</dbReference>
<dbReference type="Pfam" id="PF03960">
    <property type="entry name" value="ArsC"/>
    <property type="match status" value="1"/>
</dbReference>
<dbReference type="SUPFAM" id="SSF52833">
    <property type="entry name" value="Thioredoxin-like"/>
    <property type="match status" value="1"/>
</dbReference>
<dbReference type="InterPro" id="IPR006504">
    <property type="entry name" value="Tscrpt_reg_Spx/MgsR"/>
</dbReference>